<feature type="region of interest" description="Disordered" evidence="1">
    <location>
        <begin position="18"/>
        <end position="109"/>
    </location>
</feature>
<accession>A0AAD8AHY7</accession>
<evidence type="ECO:0000256" key="1">
    <source>
        <dbReference type="SAM" id="MobiDB-lite"/>
    </source>
</evidence>
<evidence type="ECO:0000313" key="3">
    <source>
        <dbReference type="Proteomes" id="UP001233999"/>
    </source>
</evidence>
<feature type="compositionally biased region" description="Polar residues" evidence="1">
    <location>
        <begin position="235"/>
        <end position="244"/>
    </location>
</feature>
<feature type="compositionally biased region" description="Basic and acidic residues" evidence="1">
    <location>
        <begin position="460"/>
        <end position="470"/>
    </location>
</feature>
<evidence type="ECO:0000313" key="2">
    <source>
        <dbReference type="EMBL" id="KAJ9599435.1"/>
    </source>
</evidence>
<feature type="region of interest" description="Disordered" evidence="1">
    <location>
        <begin position="325"/>
        <end position="580"/>
    </location>
</feature>
<sequence length="621" mass="70545">AFQEAIQSKKDVREVLLASSPNHGELVISSPKVVHQSTKTHKIVDTEDTQELSQVQEDGRLVTETRRTTEHEEIHDKEEPDDDKASHSEEEETKRESSHRYTKTKDQDLVEYIADGVKIGEEMRYVAENIEGERHGDPADIADHQDWDSLSTRIRRMRRQSKGQHTRGAPQPNTPFGAGQIPMDRKDALTKKPLDFDQEEETRKVETSKWLEHHFGSDSRSSKDSIDDEDIPVGGSTSYINVTMKSRPINSNTTVTSRVVTPINGHQSPSPKGYTATVNTSSRVFVSSPEPEGAASGYFQGVSEWSERRNDIRENRTTFSPRVQVLPSGPNHSFVAKSSPHSSNNHLDRISPHQTSRAVCESNNFLTTERNSYKYSNGRKSPYQQKISGRSTPHQDMRKDSPVEEFNNRSSPYPNMDRSSSPYNQKTTQFNGISNGDIEKDQSPQPPYRRRHNDREDEEQNYRFEKEGTLRRHKTEPPPDYSPPTNRATPSPSPSPERGTPPPETTPTNKKLYQRTRFAADIPPPPARQQTHSRSKSPGQSATSIIGESFRKLVGKFRSASSERKNKRRNKRSSSVDRINVQRFYLGEDPFGGSIYGREREYDGVAPVKSSRRHHKQQNGY</sequence>
<name>A0AAD8AHY7_DIPPU</name>
<feature type="compositionally biased region" description="Basic residues" evidence="1">
    <location>
        <begin position="153"/>
        <end position="165"/>
    </location>
</feature>
<reference evidence="2" key="2">
    <citation type="submission" date="2023-05" db="EMBL/GenBank/DDBJ databases">
        <authorList>
            <person name="Fouks B."/>
        </authorList>
    </citation>
    <scope>NUCLEOTIDE SEQUENCE</scope>
    <source>
        <strain evidence="2">Stay&amp;Tobe</strain>
        <tissue evidence="2">Testes</tissue>
    </source>
</reference>
<comment type="caution">
    <text evidence="2">The sequence shown here is derived from an EMBL/GenBank/DDBJ whole genome shotgun (WGS) entry which is preliminary data.</text>
</comment>
<proteinExistence type="predicted"/>
<feature type="region of interest" description="Disordered" evidence="1">
    <location>
        <begin position="129"/>
        <end position="245"/>
    </location>
</feature>
<gene>
    <name evidence="2" type="ORF">L9F63_010085</name>
</gene>
<dbReference type="EMBL" id="JASPKZ010000810">
    <property type="protein sequence ID" value="KAJ9599435.1"/>
    <property type="molecule type" value="Genomic_DNA"/>
</dbReference>
<feature type="compositionally biased region" description="Polar residues" evidence="1">
    <location>
        <begin position="408"/>
        <end position="434"/>
    </location>
</feature>
<protein>
    <submittedName>
        <fullName evidence="2">Uncharacterized protein</fullName>
    </submittedName>
</protein>
<feature type="non-terminal residue" evidence="2">
    <location>
        <position position="621"/>
    </location>
</feature>
<dbReference type="Proteomes" id="UP001233999">
    <property type="component" value="Unassembled WGS sequence"/>
</dbReference>
<keyword evidence="3" id="KW-1185">Reference proteome</keyword>
<reference evidence="2" key="1">
    <citation type="journal article" date="2023" name="IScience">
        <title>Live-bearing cockroach genome reveals convergent evolutionary mechanisms linked to viviparity in insects and beyond.</title>
        <authorList>
            <person name="Fouks B."/>
            <person name="Harrison M.C."/>
            <person name="Mikhailova A.A."/>
            <person name="Marchal E."/>
            <person name="English S."/>
            <person name="Carruthers M."/>
            <person name="Jennings E.C."/>
            <person name="Chiamaka E.L."/>
            <person name="Frigard R.A."/>
            <person name="Pippel M."/>
            <person name="Attardo G.M."/>
            <person name="Benoit J.B."/>
            <person name="Bornberg-Bauer E."/>
            <person name="Tobe S.S."/>
        </authorList>
    </citation>
    <scope>NUCLEOTIDE SEQUENCE</scope>
    <source>
        <strain evidence="2">Stay&amp;Tobe</strain>
    </source>
</reference>
<feature type="non-terminal residue" evidence="2">
    <location>
        <position position="1"/>
    </location>
</feature>
<feature type="compositionally biased region" description="Pro residues" evidence="1">
    <location>
        <begin position="491"/>
        <end position="505"/>
    </location>
</feature>
<feature type="compositionally biased region" description="Basic and acidic residues" evidence="1">
    <location>
        <begin position="393"/>
        <end position="402"/>
    </location>
</feature>
<feature type="compositionally biased region" description="Basic and acidic residues" evidence="1">
    <location>
        <begin position="129"/>
        <end position="147"/>
    </location>
</feature>
<organism evidence="2 3">
    <name type="scientific">Diploptera punctata</name>
    <name type="common">Pacific beetle cockroach</name>
    <dbReference type="NCBI Taxonomy" id="6984"/>
    <lineage>
        <taxon>Eukaryota</taxon>
        <taxon>Metazoa</taxon>
        <taxon>Ecdysozoa</taxon>
        <taxon>Arthropoda</taxon>
        <taxon>Hexapoda</taxon>
        <taxon>Insecta</taxon>
        <taxon>Pterygota</taxon>
        <taxon>Neoptera</taxon>
        <taxon>Polyneoptera</taxon>
        <taxon>Dictyoptera</taxon>
        <taxon>Blattodea</taxon>
        <taxon>Blaberoidea</taxon>
        <taxon>Blaberidae</taxon>
        <taxon>Diplopterinae</taxon>
        <taxon>Diploptera</taxon>
    </lineage>
</organism>
<feature type="compositionally biased region" description="Polar residues" evidence="1">
    <location>
        <begin position="352"/>
        <end position="392"/>
    </location>
</feature>
<feature type="compositionally biased region" description="Basic and acidic residues" evidence="1">
    <location>
        <begin position="57"/>
        <end position="108"/>
    </location>
</feature>
<feature type="compositionally biased region" description="Basic and acidic residues" evidence="1">
    <location>
        <begin position="183"/>
        <end position="225"/>
    </location>
</feature>
<feature type="compositionally biased region" description="Polar residues" evidence="1">
    <location>
        <begin position="528"/>
        <end position="546"/>
    </location>
</feature>
<dbReference type="AlphaFoldDB" id="A0AAD8AHY7"/>